<dbReference type="EC" id="4.1.1.37" evidence="3 7"/>
<comment type="catalytic activity">
    <reaction evidence="7 8">
        <text>uroporphyrinogen III + 4 H(+) = coproporphyrinogen III + 4 CO2</text>
        <dbReference type="Rhea" id="RHEA:19865"/>
        <dbReference type="ChEBI" id="CHEBI:15378"/>
        <dbReference type="ChEBI" id="CHEBI:16526"/>
        <dbReference type="ChEBI" id="CHEBI:57308"/>
        <dbReference type="ChEBI" id="CHEBI:57309"/>
        <dbReference type="EC" id="4.1.1.37"/>
    </reaction>
</comment>
<dbReference type="InterPro" id="IPR038071">
    <property type="entry name" value="UROD/MetE-like_sf"/>
</dbReference>
<evidence type="ECO:0000256" key="6">
    <source>
        <dbReference type="ARBA" id="ARBA00023244"/>
    </source>
</evidence>
<dbReference type="PANTHER" id="PTHR21091:SF169">
    <property type="entry name" value="UROPORPHYRINOGEN DECARBOXYLASE"/>
    <property type="match status" value="1"/>
</dbReference>
<keyword evidence="7" id="KW-0963">Cytoplasm</keyword>
<evidence type="ECO:0000256" key="7">
    <source>
        <dbReference type="HAMAP-Rule" id="MF_00218"/>
    </source>
</evidence>
<dbReference type="InterPro" id="IPR006361">
    <property type="entry name" value="Uroporphyrinogen_deCO2ase_HemE"/>
</dbReference>
<dbReference type="Pfam" id="PF01208">
    <property type="entry name" value="URO-D"/>
    <property type="match status" value="1"/>
</dbReference>
<dbReference type="GO" id="GO:0005829">
    <property type="term" value="C:cytosol"/>
    <property type="evidence" value="ECO:0007669"/>
    <property type="project" value="TreeGrafter"/>
</dbReference>
<comment type="caution">
    <text evidence="13">The sequence shown here is derived from an EMBL/GenBank/DDBJ whole genome shotgun (WGS) entry which is preliminary data.</text>
</comment>
<dbReference type="CDD" id="cd00717">
    <property type="entry name" value="URO-D"/>
    <property type="match status" value="1"/>
</dbReference>
<keyword evidence="4 7" id="KW-0210">Decarboxylase</keyword>
<feature type="binding site" evidence="7">
    <location>
        <begin position="47"/>
        <end position="51"/>
    </location>
    <ligand>
        <name>substrate</name>
    </ligand>
</feature>
<dbReference type="HAMAP" id="MF_00218">
    <property type="entry name" value="URO_D"/>
    <property type="match status" value="1"/>
</dbReference>
<keyword evidence="14" id="KW-1185">Reference proteome</keyword>
<dbReference type="Gene3D" id="3.20.20.210">
    <property type="match status" value="1"/>
</dbReference>
<dbReference type="PANTHER" id="PTHR21091">
    <property type="entry name" value="METHYLTETRAHYDROFOLATE:HOMOCYSTEINE METHYLTRANSFERASE RELATED"/>
    <property type="match status" value="1"/>
</dbReference>
<evidence type="ECO:0000256" key="4">
    <source>
        <dbReference type="ARBA" id="ARBA00022793"/>
    </source>
</evidence>
<dbReference type="SUPFAM" id="SSF51726">
    <property type="entry name" value="UROD/MetE-like"/>
    <property type="match status" value="1"/>
</dbReference>
<proteinExistence type="inferred from homology"/>
<comment type="subcellular location">
    <subcellularLocation>
        <location evidence="7">Cytoplasm</location>
    </subcellularLocation>
</comment>
<evidence type="ECO:0000259" key="12">
    <source>
        <dbReference type="PROSITE" id="PS00907"/>
    </source>
</evidence>
<comment type="subunit">
    <text evidence="7">Homodimer.</text>
</comment>
<feature type="binding site" evidence="7">
    <location>
        <position position="342"/>
    </location>
    <ligand>
        <name>substrate</name>
    </ligand>
</feature>
<dbReference type="UniPathway" id="UPA00251">
    <property type="reaction ID" value="UER00321"/>
</dbReference>
<feature type="domain" description="Uroporphyrinogen decarboxylase (URO-D)" evidence="11">
    <location>
        <begin position="42"/>
        <end position="51"/>
    </location>
</feature>
<dbReference type="NCBIfam" id="TIGR01464">
    <property type="entry name" value="hemE"/>
    <property type="match status" value="1"/>
</dbReference>
<dbReference type="EMBL" id="BKZV01000009">
    <property type="protein sequence ID" value="GER85660.1"/>
    <property type="molecule type" value="Genomic_DNA"/>
</dbReference>
<evidence type="ECO:0000313" key="13">
    <source>
        <dbReference type="EMBL" id="GER85660.1"/>
    </source>
</evidence>
<accession>A0A5J4KH80</accession>
<keyword evidence="6 7" id="KW-0627">Porphyrin biosynthesis</keyword>
<dbReference type="PROSITE" id="PS00907">
    <property type="entry name" value="UROD_2"/>
    <property type="match status" value="1"/>
</dbReference>
<name>A0A5J4KH80_9CHLR</name>
<comment type="similarity">
    <text evidence="2 7 9">Belongs to the uroporphyrinogen decarboxylase family.</text>
</comment>
<feature type="binding site" evidence="7">
    <location>
        <position position="228"/>
    </location>
    <ligand>
        <name>substrate</name>
    </ligand>
</feature>
<sequence length="367" mass="40602">MQTEQEHYSQVEGAGPAAGPAASTGLARFLAACRREQPDATPVWFMRQAGRCLAEYRELRKRYDILTMAKTPELCAQVTLMPVEQLGVDAAVLYADIMLPMEGMGVSLEIQPEIGPIIHHPIRTLSDVAALQVREPEEATPFVLEAVRLVRRELEGKKAVIGFSGAPFTLACYLIEGRPSRDYTQAKAVMYGQPALWHALMEKLTEVVTRYLLGQIRAGVTAVQLFDSWVGALGPEAYRRYVLPYSQRIFAAVRETGTPSIHFGTGNAALLELLAEAGGDVISVDWRVNLDAAWERIGYERGIQGNLDPVLLLAPWEILEEGARDVLRRAAGRPGHIFNLGHGVPAEADPSVLRRLVDFVHEETRRR</sequence>
<evidence type="ECO:0000259" key="11">
    <source>
        <dbReference type="PROSITE" id="PS00906"/>
    </source>
</evidence>
<dbReference type="PROSITE" id="PS00906">
    <property type="entry name" value="UROD_1"/>
    <property type="match status" value="1"/>
</dbReference>
<comment type="function">
    <text evidence="7">Catalyzes the decarboxylation of four acetate groups of uroporphyrinogen-III to yield coproporphyrinogen-III.</text>
</comment>
<keyword evidence="5 7" id="KW-0456">Lyase</keyword>
<dbReference type="Proteomes" id="UP000334820">
    <property type="component" value="Unassembled WGS sequence"/>
</dbReference>
<evidence type="ECO:0000256" key="8">
    <source>
        <dbReference type="RuleBase" id="RU000554"/>
    </source>
</evidence>
<evidence type="ECO:0000313" key="14">
    <source>
        <dbReference type="Proteomes" id="UP000334820"/>
    </source>
</evidence>
<evidence type="ECO:0000256" key="1">
    <source>
        <dbReference type="ARBA" id="ARBA00004804"/>
    </source>
</evidence>
<comment type="pathway">
    <text evidence="1 7 8">Porphyrin-containing compound metabolism; protoporphyrin-IX biosynthesis; coproporphyrinogen-III from 5-aminolevulinate: step 4/4.</text>
</comment>
<feature type="domain" description="Uroporphyrinogen decarboxylase (URO-D)" evidence="12">
    <location>
        <begin position="161"/>
        <end position="177"/>
    </location>
</feature>
<gene>
    <name evidence="7 13" type="primary">hemE</name>
    <name evidence="13" type="ORF">KTAU_42940</name>
</gene>
<feature type="binding site" evidence="7">
    <location>
        <position position="173"/>
    </location>
    <ligand>
        <name>substrate</name>
    </ligand>
</feature>
<dbReference type="InterPro" id="IPR000257">
    <property type="entry name" value="Uroporphyrinogen_deCOase"/>
</dbReference>
<evidence type="ECO:0000256" key="9">
    <source>
        <dbReference type="RuleBase" id="RU004169"/>
    </source>
</evidence>
<evidence type="ECO:0000256" key="3">
    <source>
        <dbReference type="ARBA" id="ARBA00012288"/>
    </source>
</evidence>
<feature type="region of interest" description="Disordered" evidence="10">
    <location>
        <begin position="1"/>
        <end position="20"/>
    </location>
</feature>
<feature type="binding site" evidence="7">
    <location>
        <position position="96"/>
    </location>
    <ligand>
        <name>substrate</name>
    </ligand>
</feature>
<dbReference type="GO" id="GO:0004853">
    <property type="term" value="F:uroporphyrinogen decarboxylase activity"/>
    <property type="evidence" value="ECO:0007669"/>
    <property type="project" value="UniProtKB-UniRule"/>
</dbReference>
<dbReference type="RefSeq" id="WP_151730097.1">
    <property type="nucleotide sequence ID" value="NZ_BKZV01000009.1"/>
</dbReference>
<comment type="caution">
    <text evidence="7">Lacks conserved residue(s) required for the propagation of feature annotation.</text>
</comment>
<protein>
    <recommendedName>
        <fullName evidence="3 7">Uroporphyrinogen decarboxylase</fullName>
        <shortName evidence="7">UPD</shortName>
        <shortName evidence="7">URO-D</shortName>
        <ecNumber evidence="3 7">4.1.1.37</ecNumber>
    </recommendedName>
</protein>
<evidence type="ECO:0000256" key="10">
    <source>
        <dbReference type="SAM" id="MobiDB-lite"/>
    </source>
</evidence>
<reference evidence="13 14" key="1">
    <citation type="journal article" date="2019" name="Int. J. Syst. Evol. Microbiol.">
        <title>Thermogemmatispora aurantia sp. nov. and Thermogemmatispora argillosa sp. nov., within the class Ktedonobacteria, and emended description of the genus Thermogemmatispora.</title>
        <authorList>
            <person name="Zheng Y."/>
            <person name="Wang C.M."/>
            <person name="Sakai Y."/>
            <person name="Abe K."/>
            <person name="Yokota A."/>
            <person name="Yabe S."/>
        </authorList>
    </citation>
    <scope>NUCLEOTIDE SEQUENCE [LARGE SCALE GENOMIC DNA]</scope>
    <source>
        <strain evidence="13 14">A1-2</strain>
    </source>
</reference>
<dbReference type="GO" id="GO:0006782">
    <property type="term" value="P:protoporphyrinogen IX biosynthetic process"/>
    <property type="evidence" value="ECO:0007669"/>
    <property type="project" value="UniProtKB-UniRule"/>
</dbReference>
<dbReference type="AlphaFoldDB" id="A0A5J4KH80"/>
<evidence type="ECO:0000256" key="5">
    <source>
        <dbReference type="ARBA" id="ARBA00023239"/>
    </source>
</evidence>
<organism evidence="13 14">
    <name type="scientific">Thermogemmatispora aurantia</name>
    <dbReference type="NCBI Taxonomy" id="2045279"/>
    <lineage>
        <taxon>Bacteria</taxon>
        <taxon>Bacillati</taxon>
        <taxon>Chloroflexota</taxon>
        <taxon>Ktedonobacteria</taxon>
        <taxon>Thermogemmatisporales</taxon>
        <taxon>Thermogemmatisporaceae</taxon>
        <taxon>Thermogemmatispora</taxon>
    </lineage>
</organism>
<feature type="site" description="Transition state stabilizer" evidence="7">
    <location>
        <position position="96"/>
    </location>
</feature>
<evidence type="ECO:0000256" key="2">
    <source>
        <dbReference type="ARBA" id="ARBA00009935"/>
    </source>
</evidence>